<dbReference type="GO" id="GO:0002181">
    <property type="term" value="P:cytoplasmic translation"/>
    <property type="evidence" value="ECO:0007669"/>
    <property type="project" value="TreeGrafter"/>
</dbReference>
<comment type="similarity">
    <text evidence="1 6">Belongs to the universal ribosomal protein uL2 family.</text>
</comment>
<feature type="domain" description="Large ribosomal subunit protein uL2 RNA-binding" evidence="9">
    <location>
        <begin position="11"/>
        <end position="82"/>
    </location>
</feature>
<dbReference type="SUPFAM" id="SSF50249">
    <property type="entry name" value="Nucleic acid-binding proteins"/>
    <property type="match status" value="1"/>
</dbReference>
<dbReference type="RefSeq" id="WP_015232496.1">
    <property type="nucleotide sequence ID" value="NC_019791.1"/>
</dbReference>
<name>L0AB19_CALLD</name>
<evidence type="ECO:0000256" key="5">
    <source>
        <dbReference type="ARBA" id="ARBA00023274"/>
    </source>
</evidence>
<evidence type="ECO:0000256" key="7">
    <source>
        <dbReference type="SAM" id="MobiDB-lite"/>
    </source>
</evidence>
<feature type="region of interest" description="Disordered" evidence="7">
    <location>
        <begin position="201"/>
        <end position="238"/>
    </location>
</feature>
<dbReference type="SMART" id="SM01383">
    <property type="entry name" value="Ribosomal_L2"/>
    <property type="match status" value="1"/>
</dbReference>
<dbReference type="HAMAP" id="MF_01320_A">
    <property type="entry name" value="Ribosomal_uL2_A"/>
    <property type="match status" value="1"/>
</dbReference>
<proteinExistence type="inferred from homology"/>
<dbReference type="GO" id="GO:0003735">
    <property type="term" value="F:structural constituent of ribosome"/>
    <property type="evidence" value="ECO:0007669"/>
    <property type="project" value="InterPro"/>
</dbReference>
<dbReference type="FunFam" id="2.30.30.30:FF:000001">
    <property type="entry name" value="50S ribosomal protein L2"/>
    <property type="match status" value="1"/>
</dbReference>
<dbReference type="Gene3D" id="2.40.50.140">
    <property type="entry name" value="Nucleic acid-binding proteins"/>
    <property type="match status" value="1"/>
</dbReference>
<dbReference type="PANTHER" id="PTHR13691:SF16">
    <property type="entry name" value="LARGE RIBOSOMAL SUBUNIT PROTEIN UL2"/>
    <property type="match status" value="1"/>
</dbReference>
<dbReference type="InParanoid" id="L0AB19"/>
<dbReference type="KEGG" id="clg:Calag_0859"/>
<gene>
    <name evidence="6" type="primary">rpl2</name>
    <name evidence="10" type="ordered locus">Calag_0859</name>
</gene>
<dbReference type="InterPro" id="IPR008991">
    <property type="entry name" value="Translation_prot_SH3-like_sf"/>
</dbReference>
<dbReference type="Gene3D" id="4.10.950.10">
    <property type="entry name" value="Ribosomal protein L2, domain 3"/>
    <property type="match status" value="1"/>
</dbReference>
<dbReference type="PIRSF" id="PIRSF002158">
    <property type="entry name" value="Ribosomal_L2"/>
    <property type="match status" value="1"/>
</dbReference>
<feature type="domain" description="Large ribosomal subunit protein uL2 C-terminal" evidence="8">
    <location>
        <begin position="88"/>
        <end position="221"/>
    </location>
</feature>
<dbReference type="FunCoup" id="L0AB19">
    <property type="interactions" value="179"/>
</dbReference>
<dbReference type="SMART" id="SM01382">
    <property type="entry name" value="Ribosomal_L2_C"/>
    <property type="match status" value="1"/>
</dbReference>
<dbReference type="HOGENOM" id="CLU_036235_0_1_2"/>
<dbReference type="InterPro" id="IPR023672">
    <property type="entry name" value="Ribosomal_uL2_arc_euk"/>
</dbReference>
<evidence type="ECO:0000256" key="4">
    <source>
        <dbReference type="ARBA" id="ARBA00022980"/>
    </source>
</evidence>
<dbReference type="InterPro" id="IPR022669">
    <property type="entry name" value="Ribosomal_uL2_C"/>
</dbReference>
<evidence type="ECO:0000256" key="3">
    <source>
        <dbReference type="ARBA" id="ARBA00022884"/>
    </source>
</evidence>
<feature type="compositionally biased region" description="Basic residues" evidence="7">
    <location>
        <begin position="224"/>
        <end position="238"/>
    </location>
</feature>
<dbReference type="SUPFAM" id="SSF50104">
    <property type="entry name" value="Translation proteins SH3-like domain"/>
    <property type="match status" value="1"/>
</dbReference>
<comment type="subunit">
    <text evidence="6">Part of the 50S ribosomal subunit. Forms a bridge to the 30S subunit in the 70S ribosome.</text>
</comment>
<dbReference type="eggNOG" id="arCOG04067">
    <property type="taxonomic scope" value="Archaea"/>
</dbReference>
<evidence type="ECO:0000256" key="6">
    <source>
        <dbReference type="HAMAP-Rule" id="MF_01320"/>
    </source>
</evidence>
<evidence type="ECO:0000313" key="10">
    <source>
        <dbReference type="EMBL" id="AFZ70599.1"/>
    </source>
</evidence>
<dbReference type="PANTHER" id="PTHR13691">
    <property type="entry name" value="RIBOSOMAL PROTEIN L2"/>
    <property type="match status" value="1"/>
</dbReference>
<dbReference type="InterPro" id="IPR014726">
    <property type="entry name" value="Ribosomal_uL2_dom3"/>
</dbReference>
<dbReference type="Gene3D" id="2.30.30.30">
    <property type="match status" value="1"/>
</dbReference>
<dbReference type="InterPro" id="IPR012340">
    <property type="entry name" value="NA-bd_OB-fold"/>
</dbReference>
<dbReference type="GO" id="GO:0019843">
    <property type="term" value="F:rRNA binding"/>
    <property type="evidence" value="ECO:0007669"/>
    <property type="project" value="UniProtKB-UniRule"/>
</dbReference>
<keyword evidence="11" id="KW-1185">Reference proteome</keyword>
<dbReference type="FunFam" id="4.10.950.10:FF:000002">
    <property type="entry name" value="60S ribosomal protein L2"/>
    <property type="match status" value="1"/>
</dbReference>
<evidence type="ECO:0000313" key="11">
    <source>
        <dbReference type="Proteomes" id="UP000010469"/>
    </source>
</evidence>
<dbReference type="STRING" id="1056495.Calag_0859"/>
<dbReference type="EMBL" id="CP003378">
    <property type="protein sequence ID" value="AFZ70599.1"/>
    <property type="molecule type" value="Genomic_DNA"/>
</dbReference>
<evidence type="ECO:0000256" key="1">
    <source>
        <dbReference type="ARBA" id="ARBA00005636"/>
    </source>
</evidence>
<organism evidence="10 11">
    <name type="scientific">Caldisphaera lagunensis (strain DSM 15908 / JCM 11604 / ANMR 0165 / IC-154)</name>
    <dbReference type="NCBI Taxonomy" id="1056495"/>
    <lineage>
        <taxon>Archaea</taxon>
        <taxon>Thermoproteota</taxon>
        <taxon>Thermoprotei</taxon>
        <taxon>Acidilobales</taxon>
        <taxon>Caldisphaeraceae</taxon>
        <taxon>Caldisphaera</taxon>
    </lineage>
</organism>
<dbReference type="InterPro" id="IPR022666">
    <property type="entry name" value="Ribosomal_uL2_RNA-bd_dom"/>
</dbReference>
<dbReference type="OrthoDB" id="5987at2157"/>
<dbReference type="AlphaFoldDB" id="L0AB19"/>
<evidence type="ECO:0000259" key="9">
    <source>
        <dbReference type="SMART" id="SM01383"/>
    </source>
</evidence>
<keyword evidence="5 6" id="KW-0687">Ribonucleoprotein</keyword>
<dbReference type="GeneID" id="14212119"/>
<feature type="region of interest" description="Disordered" evidence="7">
    <location>
        <begin position="1"/>
        <end position="29"/>
    </location>
</feature>
<dbReference type="NCBIfam" id="NF007180">
    <property type="entry name" value="PRK09612.1"/>
    <property type="match status" value="1"/>
</dbReference>
<dbReference type="InterPro" id="IPR014722">
    <property type="entry name" value="Rib_uL2_dom2"/>
</dbReference>
<protein>
    <recommendedName>
        <fullName evidence="6">Large ribosomal subunit protein uL2</fullName>
    </recommendedName>
</protein>
<sequence length="238" mass="25520">MGKSLRQQRAGRGGSQFRNPGFIHVSPGKYLPNDGKTEKGIIKDLVHDPGRYVPLAYVITESGKEFFVPAAEGAYVGQEIQIGENAEPNFGNILPLNKIPEGTYVFNVELRPGDGGKLARQAGSYALVLGKSGDKVRIRLPSKVEKELDGNCRATIGIPAGAGRIEKPLLKASASYYKSKAKATKFPTVRGVAMNVASHPFGGGSHQHEGRPTTVARNTPPGRKVGHIAARRTGKKKK</sequence>
<comment type="function">
    <text evidence="6">One of the primary rRNA binding proteins. Required for association of the 30S and 50S subunits to form the 70S ribosome, for tRNA binding and peptide bond formation. It has been suggested to have peptidyltransferase activity; this is somewhat controversial. Makes several contacts with the 16S rRNA in the 70S ribosome.</text>
</comment>
<dbReference type="GO" id="GO:0022625">
    <property type="term" value="C:cytosolic large ribosomal subunit"/>
    <property type="evidence" value="ECO:0007669"/>
    <property type="project" value="TreeGrafter"/>
</dbReference>
<dbReference type="Proteomes" id="UP000010469">
    <property type="component" value="Chromosome"/>
</dbReference>
<keyword evidence="2 6" id="KW-0699">rRNA-binding</keyword>
<keyword evidence="4 6" id="KW-0689">Ribosomal protein</keyword>
<evidence type="ECO:0000259" key="8">
    <source>
        <dbReference type="SMART" id="SM01382"/>
    </source>
</evidence>
<accession>L0AB19</accession>
<keyword evidence="3 6" id="KW-0694">RNA-binding</keyword>
<dbReference type="Pfam" id="PF03947">
    <property type="entry name" value="Ribosomal_L2_C"/>
    <property type="match status" value="1"/>
</dbReference>
<dbReference type="InterPro" id="IPR002171">
    <property type="entry name" value="Ribosomal_uL2"/>
</dbReference>
<evidence type="ECO:0000256" key="2">
    <source>
        <dbReference type="ARBA" id="ARBA00022730"/>
    </source>
</evidence>
<reference evidence="11" key="1">
    <citation type="submission" date="2012-03" db="EMBL/GenBank/DDBJ databases">
        <title>Complete genome of Caldisphaera lagunensis DSM 15908.</title>
        <authorList>
            <person name="Lucas S."/>
            <person name="Copeland A."/>
            <person name="Lapidus A."/>
            <person name="Glavina del Rio T."/>
            <person name="Dalin E."/>
            <person name="Tice H."/>
            <person name="Bruce D."/>
            <person name="Goodwin L."/>
            <person name="Pitluck S."/>
            <person name="Peters L."/>
            <person name="Mikhailova N."/>
            <person name="Teshima H."/>
            <person name="Kyrpides N."/>
            <person name="Mavromatis K."/>
            <person name="Ivanova N."/>
            <person name="Brettin T."/>
            <person name="Detter J.C."/>
            <person name="Han C."/>
            <person name="Larimer F."/>
            <person name="Land M."/>
            <person name="Hauser L."/>
            <person name="Markowitz V."/>
            <person name="Cheng J.-F."/>
            <person name="Hugenholtz P."/>
            <person name="Woyke T."/>
            <person name="Wu D."/>
            <person name="Spring S."/>
            <person name="Schroeder M."/>
            <person name="Brambilla E."/>
            <person name="Klenk H.-P."/>
            <person name="Eisen J.A."/>
        </authorList>
    </citation>
    <scope>NUCLEOTIDE SEQUENCE [LARGE SCALE GENOMIC DNA]</scope>
    <source>
        <strain evidence="11">DSM 15908 / JCM 11604 / IC-154</strain>
    </source>
</reference>